<name>A0A6S6SD42_9BACT</name>
<sequence length="83" mass="9658">MLVLEEKEIHLVKRVSKELGITYKELSEKIGYSESNLRQSVSTNKLSLQLKKAIELYLETISLKKKVDEADDFKSILRTFIEK</sequence>
<dbReference type="EMBL" id="CACVAX010000018">
    <property type="protein sequence ID" value="CAA6807876.1"/>
    <property type="molecule type" value="Genomic_DNA"/>
</dbReference>
<protein>
    <submittedName>
        <fullName evidence="1">Uncharacterized protein</fullName>
    </submittedName>
</protein>
<reference evidence="1" key="1">
    <citation type="submission" date="2020-01" db="EMBL/GenBank/DDBJ databases">
        <authorList>
            <person name="Meier V. D."/>
            <person name="Meier V D."/>
        </authorList>
    </citation>
    <scope>NUCLEOTIDE SEQUENCE</scope>
    <source>
        <strain evidence="1">HLG_WM_MAG_04</strain>
    </source>
</reference>
<proteinExistence type="predicted"/>
<accession>A0A6S6SD42</accession>
<evidence type="ECO:0000313" key="1">
    <source>
        <dbReference type="EMBL" id="CAA6807876.1"/>
    </source>
</evidence>
<dbReference type="AlphaFoldDB" id="A0A6S6SD42"/>
<gene>
    <name evidence="1" type="ORF">HELGO_WM3803</name>
</gene>
<organism evidence="1">
    <name type="scientific">uncultured Sulfurovum sp</name>
    <dbReference type="NCBI Taxonomy" id="269237"/>
    <lineage>
        <taxon>Bacteria</taxon>
        <taxon>Pseudomonadati</taxon>
        <taxon>Campylobacterota</taxon>
        <taxon>Epsilonproteobacteria</taxon>
        <taxon>Campylobacterales</taxon>
        <taxon>Sulfurovaceae</taxon>
        <taxon>Sulfurovum</taxon>
        <taxon>environmental samples</taxon>
    </lineage>
</organism>